<dbReference type="RefSeq" id="WP_188625410.1">
    <property type="nucleotide sequence ID" value="NZ_BMIL01000002.1"/>
</dbReference>
<dbReference type="Gene3D" id="3.60.15.10">
    <property type="entry name" value="Ribonuclease Z/Hydroxyacylglutathione hydrolase-like"/>
    <property type="match status" value="1"/>
</dbReference>
<dbReference type="Pfam" id="PF00753">
    <property type="entry name" value="Lactamase_B"/>
    <property type="match status" value="1"/>
</dbReference>
<dbReference type="AlphaFoldDB" id="A0A916U1K8"/>
<dbReference type="Proteomes" id="UP000651668">
    <property type="component" value="Unassembled WGS sequence"/>
</dbReference>
<protein>
    <submittedName>
        <fullName evidence="3">MBL fold metallo-hydrolase</fullName>
    </submittedName>
</protein>
<evidence type="ECO:0000313" key="3">
    <source>
        <dbReference type="EMBL" id="GGC55666.1"/>
    </source>
</evidence>
<dbReference type="CDD" id="cd07721">
    <property type="entry name" value="yflN-like_MBL-fold"/>
    <property type="match status" value="1"/>
</dbReference>
<keyword evidence="1" id="KW-0812">Transmembrane</keyword>
<keyword evidence="1" id="KW-1133">Transmembrane helix</keyword>
<dbReference type="PANTHER" id="PTHR42951">
    <property type="entry name" value="METALLO-BETA-LACTAMASE DOMAIN-CONTAINING"/>
    <property type="match status" value="1"/>
</dbReference>
<dbReference type="PANTHER" id="PTHR42951:SF17">
    <property type="entry name" value="METALLO-BETA-LACTAMASE DOMAIN-CONTAINING PROTEIN"/>
    <property type="match status" value="1"/>
</dbReference>
<reference evidence="3" key="2">
    <citation type="submission" date="2020-09" db="EMBL/GenBank/DDBJ databases">
        <authorList>
            <person name="Sun Q."/>
            <person name="Zhou Y."/>
        </authorList>
    </citation>
    <scope>NUCLEOTIDE SEQUENCE</scope>
    <source>
        <strain evidence="3">CGMCC 1.15343</strain>
    </source>
</reference>
<dbReference type="SMART" id="SM00849">
    <property type="entry name" value="Lactamase_B"/>
    <property type="match status" value="1"/>
</dbReference>
<sequence length="307" mass="33685">MKEEEYFQVAPGIWGMRIVFVNIYMVETGDKEWVLIDAGLQGSGGRIKRMAASLFGEHVPPKAIILTHGHFDHVGAIHDLTSTWNVQVYGHFYEMPYLTGHSAYPPPDATVGGGMMSSMAFLYPKKPINLGSRVHALSKEGTIPHMPDWIYIHTPGHTPGHISLYRGRDKVLIAGDAFVTTKQESVMSIISQRKEVSGPPKYFTPNWLAAALSVKKLRDLRPDIAATGHGMPMSGEELNAGLDNLANNFKEVAIPRSGRYVNEPAKTNKQGVQHLPPAPLGKTLLIAVVALSALVAFSIVKKAKRKF</sequence>
<dbReference type="InterPro" id="IPR050855">
    <property type="entry name" value="NDM-1-like"/>
</dbReference>
<comment type="caution">
    <text evidence="3">The sequence shown here is derived from an EMBL/GenBank/DDBJ whole genome shotgun (WGS) entry which is preliminary data.</text>
</comment>
<feature type="transmembrane region" description="Helical" evidence="1">
    <location>
        <begin position="280"/>
        <end position="300"/>
    </location>
</feature>
<evidence type="ECO:0000313" key="4">
    <source>
        <dbReference type="Proteomes" id="UP000651668"/>
    </source>
</evidence>
<dbReference type="InterPro" id="IPR036866">
    <property type="entry name" value="RibonucZ/Hydroxyglut_hydro"/>
</dbReference>
<evidence type="ECO:0000256" key="1">
    <source>
        <dbReference type="SAM" id="Phobius"/>
    </source>
</evidence>
<organism evidence="3 4">
    <name type="scientific">Pedobacter quisquiliarum</name>
    <dbReference type="NCBI Taxonomy" id="1834438"/>
    <lineage>
        <taxon>Bacteria</taxon>
        <taxon>Pseudomonadati</taxon>
        <taxon>Bacteroidota</taxon>
        <taxon>Sphingobacteriia</taxon>
        <taxon>Sphingobacteriales</taxon>
        <taxon>Sphingobacteriaceae</taxon>
        <taxon>Pedobacter</taxon>
    </lineage>
</organism>
<gene>
    <name evidence="3" type="ORF">GCM10011387_06560</name>
</gene>
<dbReference type="InterPro" id="IPR001279">
    <property type="entry name" value="Metallo-B-lactamas"/>
</dbReference>
<dbReference type="EMBL" id="BMIL01000002">
    <property type="protein sequence ID" value="GGC55666.1"/>
    <property type="molecule type" value="Genomic_DNA"/>
</dbReference>
<keyword evidence="1" id="KW-0472">Membrane</keyword>
<accession>A0A916U1K8</accession>
<evidence type="ECO:0000259" key="2">
    <source>
        <dbReference type="SMART" id="SM00849"/>
    </source>
</evidence>
<reference evidence="3" key="1">
    <citation type="journal article" date="2014" name="Int. J. Syst. Evol. Microbiol.">
        <title>Complete genome sequence of Corynebacterium casei LMG S-19264T (=DSM 44701T), isolated from a smear-ripened cheese.</title>
        <authorList>
            <consortium name="US DOE Joint Genome Institute (JGI-PGF)"/>
            <person name="Walter F."/>
            <person name="Albersmeier A."/>
            <person name="Kalinowski J."/>
            <person name="Ruckert C."/>
        </authorList>
    </citation>
    <scope>NUCLEOTIDE SEQUENCE</scope>
    <source>
        <strain evidence="3">CGMCC 1.15343</strain>
    </source>
</reference>
<proteinExistence type="predicted"/>
<dbReference type="SUPFAM" id="SSF56281">
    <property type="entry name" value="Metallo-hydrolase/oxidoreductase"/>
    <property type="match status" value="1"/>
</dbReference>
<feature type="domain" description="Metallo-beta-lactamase" evidence="2">
    <location>
        <begin position="20"/>
        <end position="229"/>
    </location>
</feature>
<keyword evidence="4" id="KW-1185">Reference proteome</keyword>
<name>A0A916U1K8_9SPHI</name>